<dbReference type="GO" id="GO:0010104">
    <property type="term" value="P:regulation of ethylene-activated signaling pathway"/>
    <property type="evidence" value="ECO:0007669"/>
    <property type="project" value="TreeGrafter"/>
</dbReference>
<name>A0AAP0EZI8_9MAGN</name>
<keyword evidence="1" id="KW-0812">Transmembrane</keyword>
<dbReference type="GO" id="GO:0005794">
    <property type="term" value="C:Golgi apparatus"/>
    <property type="evidence" value="ECO:0007669"/>
    <property type="project" value="TreeGrafter"/>
</dbReference>
<accession>A0AAP0EZI8</accession>
<evidence type="ECO:0000256" key="1">
    <source>
        <dbReference type="SAM" id="Phobius"/>
    </source>
</evidence>
<feature type="transmembrane region" description="Helical" evidence="1">
    <location>
        <begin position="197"/>
        <end position="216"/>
    </location>
</feature>
<dbReference type="Pfam" id="PF05608">
    <property type="entry name" value="RTE1"/>
    <property type="match status" value="1"/>
</dbReference>
<keyword evidence="1" id="KW-0472">Membrane</keyword>
<dbReference type="EMBL" id="JBBNAE010000008">
    <property type="protein sequence ID" value="KAK9102580.1"/>
    <property type="molecule type" value="Genomic_DNA"/>
</dbReference>
<keyword evidence="1" id="KW-1133">Transmembrane helix</keyword>
<dbReference type="InterPro" id="IPR008496">
    <property type="entry name" value="TMEM222/RTE1"/>
</dbReference>
<protein>
    <recommendedName>
        <fullName evidence="4">Protein REVERSION-TO-ETHYLENE SENSITIVITY1</fullName>
    </recommendedName>
</protein>
<dbReference type="PANTHER" id="PTHR20921">
    <property type="entry name" value="TRANSMEMBRANE PROTEIN 222"/>
    <property type="match status" value="1"/>
</dbReference>
<sequence>MSSERVFPMELELIGDVESYDPNKRTYPEFWPLDVVDFKKARFPCCVVWTPLPVVSWLAPFIGHLGICREDGVIMDFSGSNFVNIDNFAYGSVARYLQLDREQCCFPPNLASHLCKNGFKHSEYGTSLTWDTALRSGMNHFEHKSYNLFTCNCHSYVANCMNRLSYGGSLKWNMVNVAALIFLKGCWVDSMSVVRSFFPFVVVLCLGLVIAGWPFIIGLSSFSLLLLCWFILGSYCMKGVLEC</sequence>
<dbReference type="GO" id="GO:0005783">
    <property type="term" value="C:endoplasmic reticulum"/>
    <property type="evidence" value="ECO:0007669"/>
    <property type="project" value="TreeGrafter"/>
</dbReference>
<dbReference type="GO" id="GO:0009723">
    <property type="term" value="P:response to ethylene"/>
    <property type="evidence" value="ECO:0007669"/>
    <property type="project" value="TreeGrafter"/>
</dbReference>
<gene>
    <name evidence="2" type="ORF">Sjap_019834</name>
</gene>
<dbReference type="AlphaFoldDB" id="A0AAP0EZI8"/>
<dbReference type="Proteomes" id="UP001417504">
    <property type="component" value="Unassembled WGS sequence"/>
</dbReference>
<organism evidence="2 3">
    <name type="scientific">Stephania japonica</name>
    <dbReference type="NCBI Taxonomy" id="461633"/>
    <lineage>
        <taxon>Eukaryota</taxon>
        <taxon>Viridiplantae</taxon>
        <taxon>Streptophyta</taxon>
        <taxon>Embryophyta</taxon>
        <taxon>Tracheophyta</taxon>
        <taxon>Spermatophyta</taxon>
        <taxon>Magnoliopsida</taxon>
        <taxon>Ranunculales</taxon>
        <taxon>Menispermaceae</taxon>
        <taxon>Menispermoideae</taxon>
        <taxon>Cissampelideae</taxon>
        <taxon>Stephania</taxon>
    </lineage>
</organism>
<proteinExistence type="predicted"/>
<dbReference type="PANTHER" id="PTHR20921:SF7">
    <property type="entry name" value="PROTEIN REVERSION-TO-ETHYLENE SENSITIVITY1"/>
    <property type="match status" value="1"/>
</dbReference>
<reference evidence="2 3" key="1">
    <citation type="submission" date="2024-01" db="EMBL/GenBank/DDBJ databases">
        <title>Genome assemblies of Stephania.</title>
        <authorList>
            <person name="Yang L."/>
        </authorList>
    </citation>
    <scope>NUCLEOTIDE SEQUENCE [LARGE SCALE GENOMIC DNA]</scope>
    <source>
        <strain evidence="2">QJT</strain>
        <tissue evidence="2">Leaf</tissue>
    </source>
</reference>
<keyword evidence="3" id="KW-1185">Reference proteome</keyword>
<evidence type="ECO:0008006" key="4">
    <source>
        <dbReference type="Google" id="ProtNLM"/>
    </source>
</evidence>
<evidence type="ECO:0000313" key="3">
    <source>
        <dbReference type="Proteomes" id="UP001417504"/>
    </source>
</evidence>
<evidence type="ECO:0000313" key="2">
    <source>
        <dbReference type="EMBL" id="KAK9102580.1"/>
    </source>
</evidence>
<comment type="caution">
    <text evidence="2">The sequence shown here is derived from an EMBL/GenBank/DDBJ whole genome shotgun (WGS) entry which is preliminary data.</text>
</comment>